<sequence length="43" mass="4328">MEKGLVVANKGCSACSIGAICLITGPVPDFEVASISGIFSVWG</sequence>
<comment type="caution">
    <text evidence="1">The sequence shown here is derived from an EMBL/GenBank/DDBJ whole genome shotgun (WGS) entry which is preliminary data.</text>
</comment>
<dbReference type="EMBL" id="LGRV01000006">
    <property type="protein sequence ID" value="KOS66795.1"/>
    <property type="molecule type" value="Genomic_DNA"/>
</dbReference>
<name>A0ABR5JX94_9BACI</name>
<dbReference type="Proteomes" id="UP000050668">
    <property type="component" value="Unassembled WGS sequence"/>
</dbReference>
<accession>A0ABR5JX94</accession>
<dbReference type="GO" id="GO:0008233">
    <property type="term" value="F:peptidase activity"/>
    <property type="evidence" value="ECO:0007669"/>
    <property type="project" value="UniProtKB-KW"/>
</dbReference>
<dbReference type="RefSeq" id="WP_053585013.1">
    <property type="nucleotide sequence ID" value="NZ_LGRV01000006.1"/>
</dbReference>
<evidence type="ECO:0000313" key="2">
    <source>
        <dbReference type="Proteomes" id="UP000050668"/>
    </source>
</evidence>
<proteinExistence type="predicted"/>
<dbReference type="InterPro" id="IPR021539">
    <property type="entry name" value="Subtilosin_A"/>
</dbReference>
<keyword evidence="1" id="KW-0645">Protease</keyword>
<organism evidence="1 2">
    <name type="scientific">Lysinibacillus contaminans</name>
    <dbReference type="NCBI Taxonomy" id="1293441"/>
    <lineage>
        <taxon>Bacteria</taxon>
        <taxon>Bacillati</taxon>
        <taxon>Bacillota</taxon>
        <taxon>Bacilli</taxon>
        <taxon>Bacillales</taxon>
        <taxon>Bacillaceae</taxon>
        <taxon>Lysinibacillus</taxon>
    </lineage>
</organism>
<dbReference type="Pfam" id="PF11420">
    <property type="entry name" value="Subtilosin_A"/>
    <property type="match status" value="1"/>
</dbReference>
<keyword evidence="2" id="KW-1185">Reference proteome</keyword>
<keyword evidence="1" id="KW-0378">Hydrolase</keyword>
<gene>
    <name evidence="1" type="ORF">AEA09_16270</name>
</gene>
<protein>
    <submittedName>
        <fullName evidence="1">Serine protease</fullName>
    </submittedName>
</protein>
<dbReference type="GO" id="GO:0006508">
    <property type="term" value="P:proteolysis"/>
    <property type="evidence" value="ECO:0007669"/>
    <property type="project" value="UniProtKB-KW"/>
</dbReference>
<evidence type="ECO:0000313" key="1">
    <source>
        <dbReference type="EMBL" id="KOS66795.1"/>
    </source>
</evidence>
<reference evidence="2" key="1">
    <citation type="submission" date="2015-07" db="EMBL/GenBank/DDBJ databases">
        <title>Fjat-14205 dsm 2895.</title>
        <authorList>
            <person name="Liu B."/>
            <person name="Wang J."/>
            <person name="Zhu Y."/>
            <person name="Liu G."/>
            <person name="Chen Q."/>
            <person name="Chen Z."/>
            <person name="Lan J."/>
            <person name="Che J."/>
            <person name="Ge C."/>
            <person name="Shi H."/>
            <person name="Pan Z."/>
            <person name="Liu X."/>
        </authorList>
    </citation>
    <scope>NUCLEOTIDE SEQUENCE [LARGE SCALE GENOMIC DNA]</scope>
    <source>
        <strain evidence="2">DSM 25560</strain>
    </source>
</reference>